<accession>A0A9W9PT64</accession>
<gene>
    <name evidence="1" type="ORF">N7476_009057</name>
</gene>
<keyword evidence="2" id="KW-1185">Reference proteome</keyword>
<dbReference type="OrthoDB" id="10251855at2759"/>
<dbReference type="InterPro" id="IPR008914">
    <property type="entry name" value="PEBP"/>
</dbReference>
<sequence length="199" mass="21692">MNYIEYGLSCIFASAKGRDAKLFTKSPAFAQHATATIALSCPDAGLSGSQMHKELSAEGAGHFPTLQWPEASAETKQYLLISEDPDAPLPSPIIHGLYYGIPSSATGVSNADFEKAKEPYTLKGGFKYGKNRRGTVYIPPRPLLGHGPHRYFFTLIALNEVIDVSNLSELPTADEMAAAINGKVLGWGEWIGVYERKWE</sequence>
<dbReference type="Proteomes" id="UP001147746">
    <property type="component" value="Unassembled WGS sequence"/>
</dbReference>
<reference evidence="1" key="2">
    <citation type="journal article" date="2023" name="IMA Fungus">
        <title>Comparative genomic study of the Penicillium genus elucidates a diverse pangenome and 15 lateral gene transfer events.</title>
        <authorList>
            <person name="Petersen C."/>
            <person name="Sorensen T."/>
            <person name="Nielsen M.R."/>
            <person name="Sondergaard T.E."/>
            <person name="Sorensen J.L."/>
            <person name="Fitzpatrick D.A."/>
            <person name="Frisvad J.C."/>
            <person name="Nielsen K.L."/>
        </authorList>
    </citation>
    <scope>NUCLEOTIDE SEQUENCE</scope>
    <source>
        <strain evidence="1">IBT 21472</strain>
    </source>
</reference>
<dbReference type="AlphaFoldDB" id="A0A9W9PT64"/>
<dbReference type="Gene3D" id="3.90.280.10">
    <property type="entry name" value="PEBP-like"/>
    <property type="match status" value="1"/>
</dbReference>
<reference evidence="1" key="1">
    <citation type="submission" date="2022-12" db="EMBL/GenBank/DDBJ databases">
        <authorList>
            <person name="Petersen C."/>
        </authorList>
    </citation>
    <scope>NUCLEOTIDE SEQUENCE</scope>
    <source>
        <strain evidence="1">IBT 21472</strain>
    </source>
</reference>
<evidence type="ECO:0008006" key="3">
    <source>
        <dbReference type="Google" id="ProtNLM"/>
    </source>
</evidence>
<evidence type="ECO:0000313" key="1">
    <source>
        <dbReference type="EMBL" id="KAJ5308401.1"/>
    </source>
</evidence>
<dbReference type="InterPro" id="IPR049556">
    <property type="entry name" value="PhiB"/>
</dbReference>
<organism evidence="1 2">
    <name type="scientific">Penicillium atrosanguineum</name>
    <dbReference type="NCBI Taxonomy" id="1132637"/>
    <lineage>
        <taxon>Eukaryota</taxon>
        <taxon>Fungi</taxon>
        <taxon>Dikarya</taxon>
        <taxon>Ascomycota</taxon>
        <taxon>Pezizomycotina</taxon>
        <taxon>Eurotiomycetes</taxon>
        <taxon>Eurotiomycetidae</taxon>
        <taxon>Eurotiales</taxon>
        <taxon>Aspergillaceae</taxon>
        <taxon>Penicillium</taxon>
    </lineage>
</organism>
<protein>
    <recommendedName>
        <fullName evidence="3">PEBP-like protein</fullName>
    </recommendedName>
</protein>
<proteinExistence type="predicted"/>
<dbReference type="CDD" id="cd00457">
    <property type="entry name" value="PEBP"/>
    <property type="match status" value="1"/>
</dbReference>
<dbReference type="PANTHER" id="PTHR30289:SF1">
    <property type="entry name" value="PEBP (PHOSPHATIDYLETHANOLAMINE-BINDING PROTEIN) FAMILY PROTEIN"/>
    <property type="match status" value="1"/>
</dbReference>
<dbReference type="SUPFAM" id="SSF49777">
    <property type="entry name" value="PEBP-like"/>
    <property type="match status" value="1"/>
</dbReference>
<evidence type="ECO:0000313" key="2">
    <source>
        <dbReference type="Proteomes" id="UP001147746"/>
    </source>
</evidence>
<name>A0A9W9PT64_9EURO</name>
<dbReference type="EMBL" id="JAPZBO010000008">
    <property type="protein sequence ID" value="KAJ5308401.1"/>
    <property type="molecule type" value="Genomic_DNA"/>
</dbReference>
<comment type="caution">
    <text evidence="1">The sequence shown here is derived from an EMBL/GenBank/DDBJ whole genome shotgun (WGS) entry which is preliminary data.</text>
</comment>
<dbReference type="InterPro" id="IPR036610">
    <property type="entry name" value="PEBP-like_sf"/>
</dbReference>
<dbReference type="Pfam" id="PF01161">
    <property type="entry name" value="PBP"/>
    <property type="match status" value="1"/>
</dbReference>
<dbReference type="PANTHER" id="PTHR30289">
    <property type="entry name" value="UNCHARACTERIZED PROTEIN YBCL-RELATED"/>
    <property type="match status" value="1"/>
</dbReference>